<reference evidence="1 2" key="1">
    <citation type="submission" date="2013-02" db="EMBL/GenBank/DDBJ databases">
        <title>Whole genome shotgun sequence of Gordonia malaquae NBRC 108250.</title>
        <authorList>
            <person name="Yoshida I."/>
            <person name="Hosoyama A."/>
            <person name="Tsuchikane K."/>
            <person name="Ando Y."/>
            <person name="Baba S."/>
            <person name="Ohji S."/>
            <person name="Hamada M."/>
            <person name="Tamura T."/>
            <person name="Yamazoe A."/>
            <person name="Yamazaki S."/>
            <person name="Fujita N."/>
        </authorList>
    </citation>
    <scope>NUCLEOTIDE SEQUENCE [LARGE SCALE GENOMIC DNA]</scope>
    <source>
        <strain evidence="1 2">NBRC 108250</strain>
    </source>
</reference>
<protein>
    <submittedName>
        <fullName evidence="1">Uncharacterized protein</fullName>
    </submittedName>
</protein>
<keyword evidence="2" id="KW-1185">Reference proteome</keyword>
<organism evidence="1 2">
    <name type="scientific">Gordonia malaquae NBRC 108250</name>
    <dbReference type="NCBI Taxonomy" id="1223542"/>
    <lineage>
        <taxon>Bacteria</taxon>
        <taxon>Bacillati</taxon>
        <taxon>Actinomycetota</taxon>
        <taxon>Actinomycetes</taxon>
        <taxon>Mycobacteriales</taxon>
        <taxon>Gordoniaceae</taxon>
        <taxon>Gordonia</taxon>
    </lineage>
</organism>
<gene>
    <name evidence="1" type="ORF">GM1_037_00070</name>
</gene>
<dbReference type="Proteomes" id="UP000035009">
    <property type="component" value="Unassembled WGS sequence"/>
</dbReference>
<comment type="caution">
    <text evidence="1">The sequence shown here is derived from an EMBL/GenBank/DDBJ whole genome shotgun (WGS) entry which is preliminary data.</text>
</comment>
<accession>M3TJ46</accession>
<dbReference type="AlphaFoldDB" id="M3TJ46"/>
<dbReference type="EMBL" id="BAOP01000037">
    <property type="protein sequence ID" value="GAC81536.1"/>
    <property type="molecule type" value="Genomic_DNA"/>
</dbReference>
<evidence type="ECO:0000313" key="1">
    <source>
        <dbReference type="EMBL" id="GAC81536.1"/>
    </source>
</evidence>
<sequence>MNRLHEVIVAQSPARFVYSSSQVGDVLTWELAIGSAWLSEALFGSDHPWPRRVVEKSQTIEPDDVGGFFVRGDTR</sequence>
<name>M3TJ46_GORML</name>
<proteinExistence type="predicted"/>
<evidence type="ECO:0000313" key="2">
    <source>
        <dbReference type="Proteomes" id="UP000035009"/>
    </source>
</evidence>